<accession>A0AAW1H8T4</accession>
<gene>
    <name evidence="6" type="ORF">RND81_12G102500</name>
</gene>
<reference evidence="6" key="1">
    <citation type="submission" date="2024-03" db="EMBL/GenBank/DDBJ databases">
        <title>WGS assembly of Saponaria officinalis var. Norfolk2.</title>
        <authorList>
            <person name="Jenkins J."/>
            <person name="Shu S."/>
            <person name="Grimwood J."/>
            <person name="Barry K."/>
            <person name="Goodstein D."/>
            <person name="Schmutz J."/>
            <person name="Leebens-Mack J."/>
            <person name="Osbourn A."/>
        </authorList>
    </citation>
    <scope>NUCLEOTIDE SEQUENCE [LARGE SCALE GENOMIC DNA]</scope>
    <source>
        <strain evidence="6">JIC</strain>
    </source>
</reference>
<dbReference type="PANTHER" id="PTHR33018">
    <property type="entry name" value="OS10G0338966 PROTEIN-RELATED"/>
    <property type="match status" value="1"/>
</dbReference>
<dbReference type="SUPFAM" id="SSF54001">
    <property type="entry name" value="Cysteine proteinases"/>
    <property type="match status" value="1"/>
</dbReference>
<organism evidence="6 7">
    <name type="scientific">Saponaria officinalis</name>
    <name type="common">Common soapwort</name>
    <name type="synonym">Lychnis saponaria</name>
    <dbReference type="NCBI Taxonomy" id="3572"/>
    <lineage>
        <taxon>Eukaryota</taxon>
        <taxon>Viridiplantae</taxon>
        <taxon>Streptophyta</taxon>
        <taxon>Embryophyta</taxon>
        <taxon>Tracheophyta</taxon>
        <taxon>Spermatophyta</taxon>
        <taxon>Magnoliopsida</taxon>
        <taxon>eudicotyledons</taxon>
        <taxon>Gunneridae</taxon>
        <taxon>Pentapetalae</taxon>
        <taxon>Caryophyllales</taxon>
        <taxon>Caryophyllaceae</taxon>
        <taxon>Caryophylleae</taxon>
        <taxon>Saponaria</taxon>
    </lineage>
</organism>
<evidence type="ECO:0000256" key="1">
    <source>
        <dbReference type="ARBA" id="ARBA00005234"/>
    </source>
</evidence>
<evidence type="ECO:0000313" key="6">
    <source>
        <dbReference type="EMBL" id="KAK9672463.1"/>
    </source>
</evidence>
<dbReference type="PANTHER" id="PTHR33018:SF34">
    <property type="entry name" value="OS02G0472350 PROTEIN"/>
    <property type="match status" value="1"/>
</dbReference>
<comment type="similarity">
    <text evidence="1">Belongs to the peptidase C48 family.</text>
</comment>
<feature type="compositionally biased region" description="Basic residues" evidence="4">
    <location>
        <begin position="383"/>
        <end position="398"/>
    </location>
</feature>
<dbReference type="Proteomes" id="UP001443914">
    <property type="component" value="Unassembled WGS sequence"/>
</dbReference>
<proteinExistence type="inferred from homology"/>
<name>A0AAW1H8T4_SAPOF</name>
<dbReference type="PROSITE" id="PS50600">
    <property type="entry name" value="ULP_PROTEASE"/>
    <property type="match status" value="1"/>
</dbReference>
<evidence type="ECO:0000256" key="4">
    <source>
        <dbReference type="SAM" id="MobiDB-lite"/>
    </source>
</evidence>
<protein>
    <recommendedName>
        <fullName evidence="5">Ubiquitin-like protease family profile domain-containing protein</fullName>
    </recommendedName>
</protein>
<comment type="caution">
    <text evidence="6">The sequence shown here is derived from an EMBL/GenBank/DDBJ whole genome shotgun (WGS) entry which is preliminary data.</text>
</comment>
<keyword evidence="7" id="KW-1185">Reference proteome</keyword>
<dbReference type="GO" id="GO:0006508">
    <property type="term" value="P:proteolysis"/>
    <property type="evidence" value="ECO:0007669"/>
    <property type="project" value="UniProtKB-KW"/>
</dbReference>
<evidence type="ECO:0000313" key="7">
    <source>
        <dbReference type="Proteomes" id="UP001443914"/>
    </source>
</evidence>
<dbReference type="AlphaFoldDB" id="A0AAW1H8T4"/>
<dbReference type="InterPro" id="IPR038765">
    <property type="entry name" value="Papain-like_cys_pep_sf"/>
</dbReference>
<dbReference type="Pfam" id="PF02902">
    <property type="entry name" value="Peptidase_C48"/>
    <property type="match status" value="1"/>
</dbReference>
<dbReference type="Gene3D" id="3.40.395.10">
    <property type="entry name" value="Adenoviral Proteinase, Chain A"/>
    <property type="match status" value="1"/>
</dbReference>
<keyword evidence="2" id="KW-0645">Protease</keyword>
<feature type="region of interest" description="Disordered" evidence="4">
    <location>
        <begin position="48"/>
        <end position="69"/>
    </location>
</feature>
<keyword evidence="3" id="KW-0378">Hydrolase</keyword>
<dbReference type="GO" id="GO:0008234">
    <property type="term" value="F:cysteine-type peptidase activity"/>
    <property type="evidence" value="ECO:0007669"/>
    <property type="project" value="InterPro"/>
</dbReference>
<dbReference type="EMBL" id="JBDFQZ010000012">
    <property type="protein sequence ID" value="KAK9672463.1"/>
    <property type="molecule type" value="Genomic_DNA"/>
</dbReference>
<dbReference type="InterPro" id="IPR003653">
    <property type="entry name" value="Peptidase_C48_C"/>
</dbReference>
<evidence type="ECO:0000256" key="2">
    <source>
        <dbReference type="ARBA" id="ARBA00022670"/>
    </source>
</evidence>
<feature type="region of interest" description="Disordered" evidence="4">
    <location>
        <begin position="364"/>
        <end position="410"/>
    </location>
</feature>
<feature type="domain" description="Ubiquitin-like protease family profile" evidence="5">
    <location>
        <begin position="440"/>
        <end position="623"/>
    </location>
</feature>
<feature type="compositionally biased region" description="Basic and acidic residues" evidence="4">
    <location>
        <begin position="364"/>
        <end position="382"/>
    </location>
</feature>
<sequence length="664" mass="77118">MRMTTTYIFPKEKLDDREDSVVESPVGKYKQLTQEDWDEFVKQRMDPKFQEKRKKAQEAQKHNIHPHYLGRAGYVGKKEKWFQEELRQEKENRPNDDPVLTQNSVVTRLMDRGYLWVKAHTPSSSAPPPQTQEVIDKFKHYKEKEKKGEFVPSRFEDALVKAIGKPEHMGRTRGVGNFVGLKTYFGKPASRDNRGKRYTDDDIRLLIEKAKSKTMEQMNIIMEKKIVEVLRNNWKISFSDATLVTSPKNRSPNEHDQSSCHSTYPSDPFIGLKERIHCRLAIIEYGEVVVVAEGMVSPWVEGKMVYNTPLTKQNAHVSIDRVIKANASLPCPWNGFSKVGEVEGSFAQWPKTLILLGEDEANNEEKNRKRKVNTKDTKESGNKVRKKATSIKKDKGKQKAGGEEDDSRPLTVEEVDELSHHCRILEEKLCLLPNDVCIKIVIDSSVYNYQKADHVDCYLTIVEIRQMFRYLWLNVVMLQVWGSFLYECATTIEATDVVAYLCPVRLLEYMNNPRQCEEYIGHVLKIQEEKKYIMGEFYEGNHWMLAVICLGLNTMYIFDSQQKTRKKLGVKTVLDGGWRIHCACGGRRDFSKKTKLTIKVIECPQQPQDYECGYYVMKWMYDITFYYSKSQEKDFEQNVADSAMSFDDTNFARDVWASKCLQYL</sequence>
<evidence type="ECO:0000256" key="3">
    <source>
        <dbReference type="ARBA" id="ARBA00022801"/>
    </source>
</evidence>
<feature type="compositionally biased region" description="Basic and acidic residues" evidence="4">
    <location>
        <begin position="48"/>
        <end position="61"/>
    </location>
</feature>
<evidence type="ECO:0000259" key="5">
    <source>
        <dbReference type="PROSITE" id="PS50600"/>
    </source>
</evidence>
<dbReference type="InterPro" id="IPR058352">
    <property type="entry name" value="DUF8039"/>
</dbReference>
<dbReference type="Pfam" id="PF26133">
    <property type="entry name" value="DUF8039"/>
    <property type="match status" value="1"/>
</dbReference>